<keyword evidence="2" id="KW-0238">DNA-binding</keyword>
<dbReference type="InterPro" id="IPR015495">
    <property type="entry name" value="Myb_TF_plants"/>
</dbReference>
<reference evidence="6 7" key="1">
    <citation type="submission" date="2024-06" db="EMBL/GenBank/DDBJ databases">
        <authorList>
            <person name="Kraege A."/>
            <person name="Thomma B."/>
        </authorList>
    </citation>
    <scope>NUCLEOTIDE SEQUENCE [LARGE SCALE GENOMIC DNA]</scope>
</reference>
<dbReference type="InterPro" id="IPR001005">
    <property type="entry name" value="SANT/Myb"/>
</dbReference>
<dbReference type="PANTHER" id="PTHR47994">
    <property type="entry name" value="F14D16.11-RELATED"/>
    <property type="match status" value="1"/>
</dbReference>
<dbReference type="PROSITE" id="PS51294">
    <property type="entry name" value="HTH_MYB"/>
    <property type="match status" value="1"/>
</dbReference>
<feature type="domain" description="Myb-like" evidence="4">
    <location>
        <begin position="4"/>
        <end position="57"/>
    </location>
</feature>
<dbReference type="SMART" id="SM00717">
    <property type="entry name" value="SANT"/>
    <property type="match status" value="2"/>
</dbReference>
<dbReference type="SUPFAM" id="SSF46689">
    <property type="entry name" value="Homeodomain-like"/>
    <property type="match status" value="1"/>
</dbReference>
<evidence type="ECO:0000313" key="7">
    <source>
        <dbReference type="Proteomes" id="UP001497392"/>
    </source>
</evidence>
<dbReference type="Gene3D" id="1.10.10.60">
    <property type="entry name" value="Homeodomain-like"/>
    <property type="match status" value="1"/>
</dbReference>
<evidence type="ECO:0000256" key="2">
    <source>
        <dbReference type="ARBA" id="ARBA00023125"/>
    </source>
</evidence>
<dbReference type="InterPro" id="IPR009057">
    <property type="entry name" value="Homeodomain-like_sf"/>
</dbReference>
<evidence type="ECO:0000313" key="6">
    <source>
        <dbReference type="EMBL" id="CAL5218782.1"/>
    </source>
</evidence>
<evidence type="ECO:0000259" key="4">
    <source>
        <dbReference type="PROSITE" id="PS50090"/>
    </source>
</evidence>
<comment type="subcellular location">
    <subcellularLocation>
        <location evidence="1">Nucleus</location>
    </subcellularLocation>
</comment>
<gene>
    <name evidence="6" type="primary">g503</name>
    <name evidence="6" type="ORF">VP750_LOCUS441</name>
</gene>
<comment type="caution">
    <text evidence="6">The sequence shown here is derived from an EMBL/GenBank/DDBJ whole genome shotgun (WGS) entry which is preliminary data.</text>
</comment>
<protein>
    <submittedName>
        <fullName evidence="6">G503 protein</fullName>
    </submittedName>
</protein>
<keyword evidence="3" id="KW-0539">Nucleus</keyword>
<dbReference type="Pfam" id="PF00249">
    <property type="entry name" value="Myb_DNA-binding"/>
    <property type="match status" value="1"/>
</dbReference>
<evidence type="ECO:0000259" key="5">
    <source>
        <dbReference type="PROSITE" id="PS51294"/>
    </source>
</evidence>
<feature type="domain" description="HTH myb-type" evidence="5">
    <location>
        <begin position="6"/>
        <end position="61"/>
    </location>
</feature>
<dbReference type="EMBL" id="CAXHTA020000001">
    <property type="protein sequence ID" value="CAL5218782.1"/>
    <property type="molecule type" value="Genomic_DNA"/>
</dbReference>
<evidence type="ECO:0000256" key="1">
    <source>
        <dbReference type="ARBA" id="ARBA00004123"/>
    </source>
</evidence>
<proteinExistence type="predicted"/>
<organism evidence="6 7">
    <name type="scientific">Coccomyxa viridis</name>
    <dbReference type="NCBI Taxonomy" id="1274662"/>
    <lineage>
        <taxon>Eukaryota</taxon>
        <taxon>Viridiplantae</taxon>
        <taxon>Chlorophyta</taxon>
        <taxon>core chlorophytes</taxon>
        <taxon>Trebouxiophyceae</taxon>
        <taxon>Trebouxiophyceae incertae sedis</taxon>
        <taxon>Coccomyxaceae</taxon>
        <taxon>Coccomyxa</taxon>
    </lineage>
</organism>
<dbReference type="InterPro" id="IPR017930">
    <property type="entry name" value="Myb_dom"/>
</dbReference>
<name>A0ABP1FL79_9CHLO</name>
<dbReference type="CDD" id="cd00167">
    <property type="entry name" value="SANT"/>
    <property type="match status" value="1"/>
</dbReference>
<evidence type="ECO:0000256" key="3">
    <source>
        <dbReference type="ARBA" id="ARBA00023242"/>
    </source>
</evidence>
<keyword evidence="7" id="KW-1185">Reference proteome</keyword>
<sequence length="177" mass="19914">MTSPSRVRRHKWTEIEDARLRAAVQKYGVSNWRVVADDVGISSCSPKSCCQRWKSRHQPNLILEPFSDLEDAIIIAVLQERGLLQGMRKGPRGEQGGSIPWVEISMHLRRGARIRHDNMVKNHWNGRLSTSYLKGSLSTAFVRRQNVLLPLRNLTALLQASSCSQASPCVSAERLDG</sequence>
<dbReference type="Proteomes" id="UP001497392">
    <property type="component" value="Unassembled WGS sequence"/>
</dbReference>
<dbReference type="PROSITE" id="PS50090">
    <property type="entry name" value="MYB_LIKE"/>
    <property type="match status" value="1"/>
</dbReference>
<accession>A0ABP1FL79</accession>